<proteinExistence type="predicted"/>
<sequence length="57" mass="6453">MTHEKLADREAAAARRARFGTLPEHIRLEDTVEVRPVAPAPDRDTFSADDWLVHTTL</sequence>
<dbReference type="EMBL" id="JAINZZ010000013">
    <property type="protein sequence ID" value="MBY8878743.1"/>
    <property type="molecule type" value="Genomic_DNA"/>
</dbReference>
<evidence type="ECO:0000313" key="2">
    <source>
        <dbReference type="Proteomes" id="UP000778578"/>
    </source>
</evidence>
<keyword evidence="2" id="KW-1185">Reference proteome</keyword>
<organism evidence="1 2">
    <name type="scientific">Actinacidiphila acidipaludis</name>
    <dbReference type="NCBI Taxonomy" id="2873382"/>
    <lineage>
        <taxon>Bacteria</taxon>
        <taxon>Bacillati</taxon>
        <taxon>Actinomycetota</taxon>
        <taxon>Actinomycetes</taxon>
        <taxon>Kitasatosporales</taxon>
        <taxon>Streptomycetaceae</taxon>
        <taxon>Actinacidiphila</taxon>
    </lineage>
</organism>
<name>A0ABS7Q6G9_9ACTN</name>
<gene>
    <name evidence="1" type="ORF">K7862_14010</name>
</gene>
<dbReference type="RefSeq" id="WP_222962870.1">
    <property type="nucleotide sequence ID" value="NZ_JAINZZ010000013.1"/>
</dbReference>
<accession>A0ABS7Q6G9</accession>
<dbReference type="Proteomes" id="UP000778578">
    <property type="component" value="Unassembled WGS sequence"/>
</dbReference>
<comment type="caution">
    <text evidence="1">The sequence shown here is derived from an EMBL/GenBank/DDBJ whole genome shotgun (WGS) entry which is preliminary data.</text>
</comment>
<evidence type="ECO:0000313" key="1">
    <source>
        <dbReference type="EMBL" id="MBY8878743.1"/>
    </source>
</evidence>
<protein>
    <submittedName>
        <fullName evidence="1">Uncharacterized protein</fullName>
    </submittedName>
</protein>
<reference evidence="1 2" key="1">
    <citation type="submission" date="2021-08" db="EMBL/GenBank/DDBJ databases">
        <title>WGS of actinomycetes from Thailand.</title>
        <authorList>
            <person name="Thawai C."/>
        </authorList>
    </citation>
    <scope>NUCLEOTIDE SEQUENCE [LARGE SCALE GENOMIC DNA]</scope>
    <source>
        <strain evidence="1 2">PLK6-54</strain>
    </source>
</reference>